<name>A0A2Z4JC20_9ACTN</name>
<accession>A0A2Z4JC20</accession>
<keyword evidence="1" id="KW-0472">Membrane</keyword>
<dbReference type="AlphaFoldDB" id="A0A2Z4JC20"/>
<organism evidence="2 3">
    <name type="scientific">Streptomyces cadmiisoli</name>
    <dbReference type="NCBI Taxonomy" id="2184053"/>
    <lineage>
        <taxon>Bacteria</taxon>
        <taxon>Bacillati</taxon>
        <taxon>Actinomycetota</taxon>
        <taxon>Actinomycetes</taxon>
        <taxon>Kitasatosporales</taxon>
        <taxon>Streptomycetaceae</taxon>
        <taxon>Streptomyces</taxon>
        <taxon>Streptomyces aurantiacus group</taxon>
    </lineage>
</organism>
<proteinExistence type="predicted"/>
<keyword evidence="1" id="KW-1133">Transmembrane helix</keyword>
<evidence type="ECO:0000256" key="1">
    <source>
        <dbReference type="SAM" id="Phobius"/>
    </source>
</evidence>
<evidence type="ECO:0000313" key="3">
    <source>
        <dbReference type="Proteomes" id="UP000249616"/>
    </source>
</evidence>
<keyword evidence="3" id="KW-1185">Reference proteome</keyword>
<feature type="transmembrane region" description="Helical" evidence="1">
    <location>
        <begin position="158"/>
        <end position="180"/>
    </location>
</feature>
<dbReference type="PANTHER" id="PTHR42305">
    <property type="entry name" value="MEMBRANE PROTEIN RV1733C-RELATED"/>
    <property type="match status" value="1"/>
</dbReference>
<keyword evidence="1" id="KW-0812">Transmembrane</keyword>
<feature type="transmembrane region" description="Helical" evidence="1">
    <location>
        <begin position="34"/>
        <end position="58"/>
    </location>
</feature>
<dbReference type="PANTHER" id="PTHR42305:SF1">
    <property type="entry name" value="MEMBRANE PROTEIN RV1733C-RELATED"/>
    <property type="match status" value="1"/>
</dbReference>
<sequence length="207" mass="23289">MARAIPPAQPPPEELPRVLLWRWRRNPLRRRSDLAQAWIALCLFLAVLVITPAVTFLVGDVAFRDLKQTARHEAHTRHYTSAVLVHDAPRHPEPGSDEAKKTLYPAPVRYTDPRGHTRTADTDVEPGLPADATVHVWVTDEGHLTEPPLTPEQVRSRAMGYALLAAMTVPLIGAAAYGYAGRRLERRNLADWDTDWARTAPRWTTFT</sequence>
<gene>
    <name evidence="2" type="ORF">DN051_39155</name>
</gene>
<evidence type="ECO:0000313" key="2">
    <source>
        <dbReference type="EMBL" id="AWW41903.1"/>
    </source>
</evidence>
<protein>
    <submittedName>
        <fullName evidence="2">Uncharacterized protein</fullName>
    </submittedName>
</protein>
<dbReference type="Proteomes" id="UP000249616">
    <property type="component" value="Chromosome"/>
</dbReference>
<reference evidence="2 3" key="1">
    <citation type="journal article" date="2019" name="Int. J. Syst. Evol. Microbiol.">
        <title>Streptomyces cadmiisoli sp. nov., a novel actinomycete isolated from cadmium-contaminated soil.</title>
        <authorList>
            <person name="Li K."/>
            <person name="Tang X."/>
            <person name="Zhao J."/>
            <person name="Guo Y."/>
            <person name="Tang Y."/>
            <person name="Gao J."/>
        </authorList>
    </citation>
    <scope>NUCLEOTIDE SEQUENCE [LARGE SCALE GENOMIC DNA]</scope>
    <source>
        <strain evidence="2 3">ZFG47</strain>
    </source>
</reference>
<dbReference type="RefSeq" id="WP_112441671.1">
    <property type="nucleotide sequence ID" value="NZ_CP030073.1"/>
</dbReference>
<dbReference type="EMBL" id="CP030073">
    <property type="protein sequence ID" value="AWW41903.1"/>
    <property type="molecule type" value="Genomic_DNA"/>
</dbReference>
<dbReference type="KEGG" id="scad:DN051_39155"/>
<dbReference type="InterPro" id="IPR039708">
    <property type="entry name" value="MT1774/Rv1733c-like"/>
</dbReference>